<accession>A0A499V5B8</accession>
<organism evidence="2 3">
    <name type="scientific">Streptomyces antimycoticus</name>
    <dbReference type="NCBI Taxonomy" id="68175"/>
    <lineage>
        <taxon>Bacteria</taxon>
        <taxon>Bacillati</taxon>
        <taxon>Actinomycetota</taxon>
        <taxon>Actinomycetes</taxon>
        <taxon>Kitasatosporales</taxon>
        <taxon>Streptomycetaceae</taxon>
        <taxon>Streptomyces</taxon>
        <taxon>Streptomyces violaceusniger group</taxon>
    </lineage>
</organism>
<dbReference type="EMBL" id="AP019620">
    <property type="protein sequence ID" value="BBJ41327.1"/>
    <property type="molecule type" value="Genomic_DNA"/>
</dbReference>
<evidence type="ECO:0000313" key="3">
    <source>
        <dbReference type="Proteomes" id="UP000463951"/>
    </source>
</evidence>
<feature type="domain" description="DUF397" evidence="1">
    <location>
        <begin position="16"/>
        <end position="68"/>
    </location>
</feature>
<protein>
    <recommendedName>
        <fullName evidence="1">DUF397 domain-containing protein</fullName>
    </recommendedName>
</protein>
<dbReference type="Proteomes" id="UP000463951">
    <property type="component" value="Chromosome"/>
</dbReference>
<dbReference type="InterPro" id="IPR007278">
    <property type="entry name" value="DUF397"/>
</dbReference>
<reference evidence="2 3" key="1">
    <citation type="journal article" date="2020" name="Int. J. Syst. Evol. Microbiol.">
        <title>Reclassification of Streptomyces castelarensis and Streptomyces sporoclivatus as later heterotypic synonyms of Streptomyces antimycoticus.</title>
        <authorList>
            <person name="Komaki H."/>
            <person name="Tamura T."/>
        </authorList>
    </citation>
    <scope>NUCLEOTIDE SEQUENCE [LARGE SCALE GENOMIC DNA]</scope>
    <source>
        <strain evidence="2 3">NBRC 100767</strain>
    </source>
</reference>
<evidence type="ECO:0000313" key="2">
    <source>
        <dbReference type="EMBL" id="BBJ41327.1"/>
    </source>
</evidence>
<proteinExistence type="predicted"/>
<gene>
    <name evidence="2" type="ORF">SSPO_040450</name>
</gene>
<dbReference type="AlphaFoldDB" id="A0A499V5B8"/>
<dbReference type="Pfam" id="PF04149">
    <property type="entry name" value="DUF397"/>
    <property type="match status" value="1"/>
</dbReference>
<name>A0A499V5B8_9ACTN</name>
<sequence>MVSSKHTTRNASALTGWFKSSYSGGSNGDCVEIARGHADVPVRDSKNPDGPALVFEPSAWSAFVSGVKRGEFPTT</sequence>
<evidence type="ECO:0000259" key="1">
    <source>
        <dbReference type="Pfam" id="PF04149"/>
    </source>
</evidence>